<evidence type="ECO:0000256" key="4">
    <source>
        <dbReference type="ARBA" id="ARBA00022763"/>
    </source>
</evidence>
<gene>
    <name evidence="9" type="ORF">EC973_006948</name>
</gene>
<dbReference type="InterPro" id="IPR010347">
    <property type="entry name" value="Tdp1"/>
</dbReference>
<evidence type="ECO:0000256" key="1">
    <source>
        <dbReference type="ARBA" id="ARBA00004123"/>
    </source>
</evidence>
<dbReference type="GO" id="GO:0004527">
    <property type="term" value="F:exonuclease activity"/>
    <property type="evidence" value="ECO:0007669"/>
    <property type="project" value="UniProtKB-KW"/>
</dbReference>
<evidence type="ECO:0000256" key="3">
    <source>
        <dbReference type="ARBA" id="ARBA00022722"/>
    </source>
</evidence>
<name>A0A8H7BSI4_9FUNG</name>
<proteinExistence type="inferred from homology"/>
<dbReference type="OrthoDB" id="47785at2759"/>
<dbReference type="PANTHER" id="PTHR12415">
    <property type="entry name" value="TYROSYL-DNA PHOSPHODIESTERASE 1"/>
    <property type="match status" value="1"/>
</dbReference>
<evidence type="ECO:0000256" key="6">
    <source>
        <dbReference type="ARBA" id="ARBA00022839"/>
    </source>
</evidence>
<keyword evidence="5" id="KW-0378">Hydrolase</keyword>
<accession>A0A8H7BSI4</accession>
<protein>
    <submittedName>
        <fullName evidence="9">Uncharacterized protein</fullName>
    </submittedName>
</protein>
<evidence type="ECO:0000256" key="8">
    <source>
        <dbReference type="ARBA" id="ARBA00023242"/>
    </source>
</evidence>
<dbReference type="GO" id="GO:0003697">
    <property type="term" value="F:single-stranded DNA binding"/>
    <property type="evidence" value="ECO:0007669"/>
    <property type="project" value="TreeGrafter"/>
</dbReference>
<evidence type="ECO:0000256" key="5">
    <source>
        <dbReference type="ARBA" id="ARBA00022801"/>
    </source>
</evidence>
<evidence type="ECO:0000313" key="9">
    <source>
        <dbReference type="EMBL" id="KAF7727835.1"/>
    </source>
</evidence>
<dbReference type="PANTHER" id="PTHR12415:SF0">
    <property type="entry name" value="TYROSYL-DNA PHOSPHODIESTERASE 1"/>
    <property type="match status" value="1"/>
</dbReference>
<keyword evidence="10" id="KW-1185">Reference proteome</keyword>
<evidence type="ECO:0000256" key="7">
    <source>
        <dbReference type="ARBA" id="ARBA00023204"/>
    </source>
</evidence>
<keyword evidence="3" id="KW-0540">Nuclease</keyword>
<keyword evidence="7" id="KW-0234">DNA repair</keyword>
<dbReference type="GO" id="GO:0006281">
    <property type="term" value="P:DNA repair"/>
    <property type="evidence" value="ECO:0007669"/>
    <property type="project" value="UniProtKB-KW"/>
</dbReference>
<evidence type="ECO:0000313" key="10">
    <source>
        <dbReference type="Proteomes" id="UP000605846"/>
    </source>
</evidence>
<comment type="caution">
    <text evidence="9">The sequence shown here is derived from an EMBL/GenBank/DDBJ whole genome shotgun (WGS) entry which is preliminary data.</text>
</comment>
<keyword evidence="8" id="KW-0539">Nucleus</keyword>
<dbReference type="Proteomes" id="UP000605846">
    <property type="component" value="Unassembled WGS sequence"/>
</dbReference>
<organism evidence="9 10">
    <name type="scientific">Apophysomyces ossiformis</name>
    <dbReference type="NCBI Taxonomy" id="679940"/>
    <lineage>
        <taxon>Eukaryota</taxon>
        <taxon>Fungi</taxon>
        <taxon>Fungi incertae sedis</taxon>
        <taxon>Mucoromycota</taxon>
        <taxon>Mucoromycotina</taxon>
        <taxon>Mucoromycetes</taxon>
        <taxon>Mucorales</taxon>
        <taxon>Mucorineae</taxon>
        <taxon>Mucoraceae</taxon>
        <taxon>Apophysomyces</taxon>
    </lineage>
</organism>
<keyword evidence="4" id="KW-0227">DNA damage</keyword>
<dbReference type="Gene3D" id="3.30.870.10">
    <property type="entry name" value="Endonuclease Chain A"/>
    <property type="match status" value="2"/>
</dbReference>
<comment type="subcellular location">
    <subcellularLocation>
        <location evidence="1">Nucleus</location>
    </subcellularLocation>
</comment>
<dbReference type="AlphaFoldDB" id="A0A8H7BSI4"/>
<dbReference type="Pfam" id="PF06087">
    <property type="entry name" value="Tyr-DNA_phospho"/>
    <property type="match status" value="1"/>
</dbReference>
<comment type="similarity">
    <text evidence="2">Belongs to the tyrosyl-DNA phosphodiesterase family.</text>
</comment>
<dbReference type="GO" id="GO:0003690">
    <property type="term" value="F:double-stranded DNA binding"/>
    <property type="evidence" value="ECO:0007669"/>
    <property type="project" value="TreeGrafter"/>
</dbReference>
<dbReference type="GO" id="GO:0017005">
    <property type="term" value="F:3'-tyrosyl-DNA phosphodiesterase activity"/>
    <property type="evidence" value="ECO:0007669"/>
    <property type="project" value="TreeGrafter"/>
</dbReference>
<sequence>MTQGVYVSPKSPLKPSSSIPGTLIGSEYGSPFERDLVDYLDAYENYEIVKLRERLMQYDWSSCKAVIIGSVPGYHRESAVSKWGLGRLSKVLRTHVSLPPECCQESTIIAQCSSVANFSEKWFYGDFASSMSAASNEVRAARPHLRFIYPTVRDVSQRYLTYY</sequence>
<evidence type="ECO:0000256" key="2">
    <source>
        <dbReference type="ARBA" id="ARBA00010205"/>
    </source>
</evidence>
<dbReference type="GO" id="GO:0005634">
    <property type="term" value="C:nucleus"/>
    <property type="evidence" value="ECO:0007669"/>
    <property type="project" value="UniProtKB-SubCell"/>
</dbReference>
<dbReference type="EMBL" id="JABAYA010000048">
    <property type="protein sequence ID" value="KAF7727835.1"/>
    <property type="molecule type" value="Genomic_DNA"/>
</dbReference>
<keyword evidence="6" id="KW-0269">Exonuclease</keyword>
<reference evidence="9" key="1">
    <citation type="submission" date="2020-01" db="EMBL/GenBank/DDBJ databases">
        <title>Genome Sequencing of Three Apophysomyces-Like Fungal Strains Confirms a Novel Fungal Genus in the Mucoromycota with divergent Burkholderia-like Endosymbiotic Bacteria.</title>
        <authorList>
            <person name="Stajich J.E."/>
            <person name="Macias A.M."/>
            <person name="Carter-House D."/>
            <person name="Lovett B."/>
            <person name="Kasson L.R."/>
            <person name="Berry K."/>
            <person name="Grigoriev I."/>
            <person name="Chang Y."/>
            <person name="Spatafora J."/>
            <person name="Kasson M.T."/>
        </authorList>
    </citation>
    <scope>NUCLEOTIDE SEQUENCE</scope>
    <source>
        <strain evidence="9">NRRL A-21654</strain>
    </source>
</reference>
<dbReference type="SUPFAM" id="SSF56024">
    <property type="entry name" value="Phospholipase D/nuclease"/>
    <property type="match status" value="2"/>
</dbReference>